<accession>A0ABM8ATV9</accession>
<keyword evidence="1" id="KW-0547">Nucleotide-binding</keyword>
<proteinExistence type="predicted"/>
<evidence type="ECO:0000313" key="4">
    <source>
        <dbReference type="Proteomes" id="UP001061361"/>
    </source>
</evidence>
<evidence type="ECO:0000256" key="2">
    <source>
        <dbReference type="ARBA" id="ARBA00022840"/>
    </source>
</evidence>
<dbReference type="Proteomes" id="UP001061361">
    <property type="component" value="Chromosome"/>
</dbReference>
<dbReference type="Gene3D" id="3.40.50.300">
    <property type="entry name" value="P-loop containing nucleotide triphosphate hydrolases"/>
    <property type="match status" value="1"/>
</dbReference>
<dbReference type="InterPro" id="IPR050625">
    <property type="entry name" value="ParA/MinD_ATPase"/>
</dbReference>
<evidence type="ECO:0000256" key="1">
    <source>
        <dbReference type="ARBA" id="ARBA00022741"/>
    </source>
</evidence>
<dbReference type="SUPFAM" id="SSF52540">
    <property type="entry name" value="P-loop containing nucleoside triphosphate hydrolases"/>
    <property type="match status" value="1"/>
</dbReference>
<keyword evidence="4" id="KW-1185">Reference proteome</keyword>
<organism evidence="3 4">
    <name type="scientific">Pseudodesulfovibrio portus</name>
    <dbReference type="NCBI Taxonomy" id="231439"/>
    <lineage>
        <taxon>Bacteria</taxon>
        <taxon>Pseudomonadati</taxon>
        <taxon>Thermodesulfobacteriota</taxon>
        <taxon>Desulfovibrionia</taxon>
        <taxon>Desulfovibrionales</taxon>
        <taxon>Desulfovibrionaceae</taxon>
    </lineage>
</organism>
<evidence type="ECO:0000313" key="3">
    <source>
        <dbReference type="EMBL" id="BDQ34893.1"/>
    </source>
</evidence>
<name>A0ABM8ATV9_9BACT</name>
<keyword evidence="2" id="KW-0067">ATP-binding</keyword>
<dbReference type="RefSeq" id="WP_264981785.1">
    <property type="nucleotide sequence ID" value="NZ_AP026708.1"/>
</dbReference>
<protein>
    <submittedName>
        <fullName evidence="3">Transcriptional regulator</fullName>
    </submittedName>
</protein>
<dbReference type="EMBL" id="AP026708">
    <property type="protein sequence ID" value="BDQ34893.1"/>
    <property type="molecule type" value="Genomic_DNA"/>
</dbReference>
<dbReference type="InterPro" id="IPR027417">
    <property type="entry name" value="P-loop_NTPase"/>
</dbReference>
<sequence>MNNRIIPITLVVSDKEQKKRLERMITANTMVRLAEEEADEMGVLIYEPGRNVDEDLPYIIQALETGQAEDVYLAGNNADPDILIRAMRSGIREFIQYPVEENDFRSAVMRTAMRMSLGEDEGEKGKIFTVLGAKSGLGASTLAVNMACALNEREPGRTALLDLRRPFGESHYFLDLSFEYTWADLADDISRLDATYLRSAMAEHSSGLHVLPGPANGDRPDPHALFLIIEQLRHNYDFVVVDTAHPLDEDLPKEIELADAILIATQLSLPCLARTSGLVEAVRSQDPDADRRMKLVANRVAKNSTIGVSEAADVLNREIRWVIPEDPDSSLAAINQGTPLVTAYPKSPATKAIMGLVSDLAPRPAKARKGLSLPFSSLFRKKGKGTDGNDSLAGATL</sequence>
<gene>
    <name evidence="3" type="ORF">JCM14722_24350</name>
</gene>
<reference evidence="3" key="1">
    <citation type="submission" date="2022-08" db="EMBL/GenBank/DDBJ databases">
        <title>Genome Sequence of the sulphate-reducing bacterium, Pseudodesulfovibrio portus JCM14722.</title>
        <authorList>
            <person name="Kondo R."/>
            <person name="Kataoka T."/>
        </authorList>
    </citation>
    <scope>NUCLEOTIDE SEQUENCE</scope>
    <source>
        <strain evidence="3">JCM 14722</strain>
    </source>
</reference>
<dbReference type="PANTHER" id="PTHR43384:SF6">
    <property type="entry name" value="SEPTUM SITE-DETERMINING PROTEIN MIND HOMOLOG, CHLOROPLASTIC"/>
    <property type="match status" value="1"/>
</dbReference>
<dbReference type="PANTHER" id="PTHR43384">
    <property type="entry name" value="SEPTUM SITE-DETERMINING PROTEIN MIND HOMOLOG, CHLOROPLASTIC-RELATED"/>
    <property type="match status" value="1"/>
</dbReference>